<evidence type="ECO:0000256" key="3">
    <source>
        <dbReference type="ARBA" id="ARBA00022475"/>
    </source>
</evidence>
<dbReference type="PANTHER" id="PTHR33508">
    <property type="entry name" value="UPF0056 MEMBRANE PROTEIN YHCE"/>
    <property type="match status" value="1"/>
</dbReference>
<evidence type="ECO:0000256" key="5">
    <source>
        <dbReference type="ARBA" id="ARBA00022989"/>
    </source>
</evidence>
<evidence type="ECO:0000256" key="6">
    <source>
        <dbReference type="ARBA" id="ARBA00023136"/>
    </source>
</evidence>
<dbReference type="InterPro" id="IPR002771">
    <property type="entry name" value="Multi_antbiot-R_MarC"/>
</dbReference>
<evidence type="ECO:0000256" key="4">
    <source>
        <dbReference type="ARBA" id="ARBA00022692"/>
    </source>
</evidence>
<name>A0ABV6ZYX6_9PROT</name>
<evidence type="ECO:0000313" key="8">
    <source>
        <dbReference type="EMBL" id="MFC2926720.1"/>
    </source>
</evidence>
<comment type="subcellular location">
    <subcellularLocation>
        <location evidence="1 7">Cell membrane</location>
        <topology evidence="1 7">Multi-pass membrane protein</topology>
    </subcellularLocation>
</comment>
<keyword evidence="6 7" id="KW-0472">Membrane</keyword>
<evidence type="ECO:0000313" key="9">
    <source>
        <dbReference type="Proteomes" id="UP001595379"/>
    </source>
</evidence>
<feature type="transmembrane region" description="Helical" evidence="7">
    <location>
        <begin position="42"/>
        <end position="65"/>
    </location>
</feature>
<comment type="similarity">
    <text evidence="2 7">Belongs to the UPF0056 (MarC) family.</text>
</comment>
<dbReference type="Proteomes" id="UP001595379">
    <property type="component" value="Unassembled WGS sequence"/>
</dbReference>
<keyword evidence="3" id="KW-1003">Cell membrane</keyword>
<evidence type="ECO:0000256" key="1">
    <source>
        <dbReference type="ARBA" id="ARBA00004651"/>
    </source>
</evidence>
<protein>
    <recommendedName>
        <fullName evidence="7">UPF0056 membrane protein</fullName>
    </recommendedName>
</protein>
<organism evidence="8 9">
    <name type="scientific">Hyphobacterium vulgare</name>
    <dbReference type="NCBI Taxonomy" id="1736751"/>
    <lineage>
        <taxon>Bacteria</taxon>
        <taxon>Pseudomonadati</taxon>
        <taxon>Pseudomonadota</taxon>
        <taxon>Alphaproteobacteria</taxon>
        <taxon>Maricaulales</taxon>
        <taxon>Maricaulaceae</taxon>
        <taxon>Hyphobacterium</taxon>
    </lineage>
</organism>
<dbReference type="RefSeq" id="WP_343164649.1">
    <property type="nucleotide sequence ID" value="NZ_JBHRSV010000020.1"/>
</dbReference>
<proteinExistence type="inferred from homology"/>
<evidence type="ECO:0000256" key="7">
    <source>
        <dbReference type="RuleBase" id="RU362048"/>
    </source>
</evidence>
<keyword evidence="9" id="KW-1185">Reference proteome</keyword>
<feature type="transmembrane region" description="Helical" evidence="7">
    <location>
        <begin position="77"/>
        <end position="95"/>
    </location>
</feature>
<comment type="caution">
    <text evidence="8">The sequence shown here is derived from an EMBL/GenBank/DDBJ whole genome shotgun (WGS) entry which is preliminary data.</text>
</comment>
<keyword evidence="5 7" id="KW-1133">Transmembrane helix</keyword>
<sequence length="213" mass="22283">MFDLDFYVRFTAALFAILNPPVNMPIFLSLTEGRTTQQRQAVAIRATIAVLITCILVAVAGRAVLSAFSIDINSFRIAGGILLFTISLTMISGARHPSHAGQPGERAQQDAVDDPAIYPLTIPIIVGPGTMSTLIIFSESTGTLGGLLAYGAGIFTVVAIVGAALIVAPLLDRMVSQTARTVSIRIMGVILAALAVEMIVNGLRGAQLVPLPG</sequence>
<feature type="transmembrane region" description="Helical" evidence="7">
    <location>
        <begin position="183"/>
        <end position="203"/>
    </location>
</feature>
<feature type="transmembrane region" description="Helical" evidence="7">
    <location>
        <begin position="116"/>
        <end position="137"/>
    </location>
</feature>
<evidence type="ECO:0000256" key="2">
    <source>
        <dbReference type="ARBA" id="ARBA00009784"/>
    </source>
</evidence>
<keyword evidence="4 7" id="KW-0812">Transmembrane</keyword>
<dbReference type="PANTHER" id="PTHR33508:SF1">
    <property type="entry name" value="UPF0056 MEMBRANE PROTEIN YHCE"/>
    <property type="match status" value="1"/>
</dbReference>
<accession>A0ABV6ZYX6</accession>
<reference evidence="9" key="1">
    <citation type="journal article" date="2019" name="Int. J. Syst. Evol. Microbiol.">
        <title>The Global Catalogue of Microorganisms (GCM) 10K type strain sequencing project: providing services to taxonomists for standard genome sequencing and annotation.</title>
        <authorList>
            <consortium name="The Broad Institute Genomics Platform"/>
            <consortium name="The Broad Institute Genome Sequencing Center for Infectious Disease"/>
            <person name="Wu L."/>
            <person name="Ma J."/>
        </authorList>
    </citation>
    <scope>NUCLEOTIDE SEQUENCE [LARGE SCALE GENOMIC DNA]</scope>
    <source>
        <strain evidence="9">KCTC 52487</strain>
    </source>
</reference>
<feature type="transmembrane region" description="Helical" evidence="7">
    <location>
        <begin position="6"/>
        <end position="30"/>
    </location>
</feature>
<dbReference type="EMBL" id="JBHRSV010000020">
    <property type="protein sequence ID" value="MFC2926720.1"/>
    <property type="molecule type" value="Genomic_DNA"/>
</dbReference>
<gene>
    <name evidence="8" type="ORF">ACFOOR_11435</name>
</gene>
<dbReference type="NCBIfam" id="TIGR00427">
    <property type="entry name" value="NAAT family transporter"/>
    <property type="match status" value="1"/>
</dbReference>
<dbReference type="Pfam" id="PF01914">
    <property type="entry name" value="MarC"/>
    <property type="match status" value="1"/>
</dbReference>
<feature type="transmembrane region" description="Helical" evidence="7">
    <location>
        <begin position="149"/>
        <end position="171"/>
    </location>
</feature>